<name>A0A1Z3NAH3_BDEBC</name>
<dbReference type="Pfam" id="PF00497">
    <property type="entry name" value="SBP_bac_3"/>
    <property type="match status" value="1"/>
</dbReference>
<dbReference type="PANTHER" id="PTHR35936:SF25">
    <property type="entry name" value="ABC TRANSPORTER SUBSTRATE-BINDING PROTEIN"/>
    <property type="match status" value="1"/>
</dbReference>
<dbReference type="RefSeq" id="WP_088565951.1">
    <property type="nucleotide sequence ID" value="NZ_CP020946.1"/>
</dbReference>
<gene>
    <name evidence="4" type="ORF">B9G79_13345</name>
</gene>
<proteinExistence type="predicted"/>
<reference evidence="4 5" key="1">
    <citation type="submission" date="2017-04" db="EMBL/GenBank/DDBJ databases">
        <title>Whole genome sequence of Bdellovibrio bacteriovorus strain SSB218315.</title>
        <authorList>
            <person name="Oyedara O."/>
            <person name="Rodriguez-Perez M.A."/>
        </authorList>
    </citation>
    <scope>NUCLEOTIDE SEQUENCE [LARGE SCALE GENOMIC DNA]</scope>
    <source>
        <strain evidence="4 5">SSB218315</strain>
    </source>
</reference>
<feature type="chain" id="PRO_5012757597" description="Solute-binding protein family 3/N-terminal domain-containing protein" evidence="2">
    <location>
        <begin position="27"/>
        <end position="292"/>
    </location>
</feature>
<dbReference type="Proteomes" id="UP000197003">
    <property type="component" value="Chromosome"/>
</dbReference>
<dbReference type="OrthoDB" id="5292612at2"/>
<organism evidence="4 5">
    <name type="scientific">Bdellovibrio bacteriovorus</name>
    <dbReference type="NCBI Taxonomy" id="959"/>
    <lineage>
        <taxon>Bacteria</taxon>
        <taxon>Pseudomonadati</taxon>
        <taxon>Bdellovibrionota</taxon>
        <taxon>Bdellovibrionia</taxon>
        <taxon>Bdellovibrionales</taxon>
        <taxon>Pseudobdellovibrionaceae</taxon>
        <taxon>Bdellovibrio</taxon>
    </lineage>
</organism>
<feature type="signal peptide" evidence="2">
    <location>
        <begin position="1"/>
        <end position="26"/>
    </location>
</feature>
<evidence type="ECO:0000313" key="5">
    <source>
        <dbReference type="Proteomes" id="UP000197003"/>
    </source>
</evidence>
<dbReference type="SUPFAM" id="SSF53850">
    <property type="entry name" value="Periplasmic binding protein-like II"/>
    <property type="match status" value="1"/>
</dbReference>
<accession>A0A1Z3NAH3</accession>
<evidence type="ECO:0000256" key="2">
    <source>
        <dbReference type="SAM" id="SignalP"/>
    </source>
</evidence>
<evidence type="ECO:0000259" key="3">
    <source>
        <dbReference type="SMART" id="SM00062"/>
    </source>
</evidence>
<dbReference type="PANTHER" id="PTHR35936">
    <property type="entry name" value="MEMBRANE-BOUND LYTIC MUREIN TRANSGLYCOSYLASE F"/>
    <property type="match status" value="1"/>
</dbReference>
<sequence length="292" mass="32985">MHLRVQQALVALILSATVFVSGHARADVISFRSDFWCPYVCNPDSETPGYMVEIARTVFEKHGHKVQVKLSNWVRAIKDTRSNRVQGLMGCSVVDAPDFIYPKKSLGIMKNAYFVPKNSTWTYKGRPSLQGMKIGVINGYTYGDSVDNLIRSRHRSFIPFSGDRPLEQVIRMMQAGRLDGFIENPVVLQYTSVSAKITMENMKVAGWVENHDPALYISFSPNNPKSQEYAEILTRGVEELRRSGELQRILQKYNLKDWEQPSGISLGALDNLGSSFLKSPLNPFNMFNARSL</sequence>
<protein>
    <recommendedName>
        <fullName evidence="3">Solute-binding protein family 3/N-terminal domain-containing protein</fullName>
    </recommendedName>
</protein>
<evidence type="ECO:0000313" key="4">
    <source>
        <dbReference type="EMBL" id="ASD64483.1"/>
    </source>
</evidence>
<dbReference type="AlphaFoldDB" id="A0A1Z3NAH3"/>
<dbReference type="SMART" id="SM00062">
    <property type="entry name" value="PBPb"/>
    <property type="match status" value="1"/>
</dbReference>
<feature type="domain" description="Solute-binding protein family 3/N-terminal" evidence="3">
    <location>
        <begin position="32"/>
        <end position="257"/>
    </location>
</feature>
<evidence type="ECO:0000256" key="1">
    <source>
        <dbReference type="ARBA" id="ARBA00022729"/>
    </source>
</evidence>
<dbReference type="EMBL" id="CP020946">
    <property type="protein sequence ID" value="ASD64483.1"/>
    <property type="molecule type" value="Genomic_DNA"/>
</dbReference>
<dbReference type="Gene3D" id="3.40.190.10">
    <property type="entry name" value="Periplasmic binding protein-like II"/>
    <property type="match status" value="2"/>
</dbReference>
<dbReference type="InterPro" id="IPR001638">
    <property type="entry name" value="Solute-binding_3/MltF_N"/>
</dbReference>
<keyword evidence="1 2" id="KW-0732">Signal</keyword>